<dbReference type="AlphaFoldDB" id="A0A857J4V4"/>
<organism evidence="4 5">
    <name type="scientific">Xylophilus rhododendri</name>
    <dbReference type="NCBI Taxonomy" id="2697032"/>
    <lineage>
        <taxon>Bacteria</taxon>
        <taxon>Pseudomonadati</taxon>
        <taxon>Pseudomonadota</taxon>
        <taxon>Betaproteobacteria</taxon>
        <taxon>Burkholderiales</taxon>
        <taxon>Xylophilus</taxon>
    </lineage>
</organism>
<name>A0A857J4V4_9BURK</name>
<reference evidence="4 5" key="1">
    <citation type="submission" date="2020-01" db="EMBL/GenBank/DDBJ databases">
        <title>Genome sequencing of strain KACC 21265.</title>
        <authorList>
            <person name="Heo J."/>
            <person name="Kim S.-J."/>
            <person name="Kim J.-S."/>
            <person name="Hong S.-B."/>
            <person name="Kwon S.-W."/>
        </authorList>
    </citation>
    <scope>NUCLEOTIDE SEQUENCE [LARGE SCALE GENOMIC DNA]</scope>
    <source>
        <strain evidence="4 5">KACC 21265</strain>
    </source>
</reference>
<dbReference type="PROSITE" id="PS50110">
    <property type="entry name" value="RESPONSE_REGULATORY"/>
    <property type="match status" value="1"/>
</dbReference>
<dbReference type="GO" id="GO:0000160">
    <property type="term" value="P:phosphorelay signal transduction system"/>
    <property type="evidence" value="ECO:0007669"/>
    <property type="project" value="InterPro"/>
</dbReference>
<dbReference type="Proteomes" id="UP000464787">
    <property type="component" value="Chromosome"/>
</dbReference>
<keyword evidence="1 2" id="KW-0597">Phosphoprotein</keyword>
<dbReference type="PANTHER" id="PTHR44591">
    <property type="entry name" value="STRESS RESPONSE REGULATOR PROTEIN 1"/>
    <property type="match status" value="1"/>
</dbReference>
<dbReference type="InterPro" id="IPR011006">
    <property type="entry name" value="CheY-like_superfamily"/>
</dbReference>
<dbReference type="RefSeq" id="WP_160551578.1">
    <property type="nucleotide sequence ID" value="NZ_CP047650.1"/>
</dbReference>
<dbReference type="EMBL" id="CP047650">
    <property type="protein sequence ID" value="QHI98061.1"/>
    <property type="molecule type" value="Genomic_DNA"/>
</dbReference>
<dbReference type="SMART" id="SM00448">
    <property type="entry name" value="REC"/>
    <property type="match status" value="1"/>
</dbReference>
<evidence type="ECO:0000313" key="5">
    <source>
        <dbReference type="Proteomes" id="UP000464787"/>
    </source>
</evidence>
<evidence type="ECO:0000259" key="3">
    <source>
        <dbReference type="PROSITE" id="PS50110"/>
    </source>
</evidence>
<accession>A0A857J4V4</accession>
<dbReference type="InterPro" id="IPR001789">
    <property type="entry name" value="Sig_transdc_resp-reg_receiver"/>
</dbReference>
<dbReference type="Gene3D" id="3.40.50.2300">
    <property type="match status" value="1"/>
</dbReference>
<protein>
    <submittedName>
        <fullName evidence="4">Response regulator</fullName>
    </submittedName>
</protein>
<dbReference type="SUPFAM" id="SSF52172">
    <property type="entry name" value="CheY-like"/>
    <property type="match status" value="1"/>
</dbReference>
<evidence type="ECO:0000313" key="4">
    <source>
        <dbReference type="EMBL" id="QHI98061.1"/>
    </source>
</evidence>
<feature type="modified residue" description="4-aspartylphosphate" evidence="2">
    <location>
        <position position="53"/>
    </location>
</feature>
<keyword evidence="5" id="KW-1185">Reference proteome</keyword>
<evidence type="ECO:0000256" key="2">
    <source>
        <dbReference type="PROSITE-ProRule" id="PRU00169"/>
    </source>
</evidence>
<feature type="domain" description="Response regulatory" evidence="3">
    <location>
        <begin position="4"/>
        <end position="117"/>
    </location>
</feature>
<proteinExistence type="predicted"/>
<sequence>MTLNILIVDDNREAAELFQELLEMQDYAVRCAFTGQQALDLARNEKADVYLVDLTLPDVHGTDLARQLRELAGEPQPMVIAVTGLASDGSEEMAVFNHFLQKPVDFEKLERILAGAAKL</sequence>
<dbReference type="KEGG" id="xyk:GT347_08665"/>
<dbReference type="Pfam" id="PF00072">
    <property type="entry name" value="Response_reg"/>
    <property type="match status" value="1"/>
</dbReference>
<gene>
    <name evidence="4" type="ORF">GT347_08665</name>
</gene>
<evidence type="ECO:0000256" key="1">
    <source>
        <dbReference type="ARBA" id="ARBA00022553"/>
    </source>
</evidence>
<dbReference type="PANTHER" id="PTHR44591:SF3">
    <property type="entry name" value="RESPONSE REGULATORY DOMAIN-CONTAINING PROTEIN"/>
    <property type="match status" value="1"/>
</dbReference>
<dbReference type="InterPro" id="IPR050595">
    <property type="entry name" value="Bact_response_regulator"/>
</dbReference>